<dbReference type="PROSITE" id="PS50949">
    <property type="entry name" value="HTH_GNTR"/>
    <property type="match status" value="1"/>
</dbReference>
<evidence type="ECO:0000313" key="5">
    <source>
        <dbReference type="EMBL" id="TWD13628.1"/>
    </source>
</evidence>
<dbReference type="SUPFAM" id="SSF48008">
    <property type="entry name" value="GntR ligand-binding domain-like"/>
    <property type="match status" value="1"/>
</dbReference>
<dbReference type="Gene3D" id="1.20.120.530">
    <property type="entry name" value="GntR ligand-binding domain-like"/>
    <property type="match status" value="1"/>
</dbReference>
<evidence type="ECO:0000256" key="2">
    <source>
        <dbReference type="ARBA" id="ARBA00023125"/>
    </source>
</evidence>
<accession>A0A560W7P3</accession>
<dbReference type="Gene3D" id="1.10.10.10">
    <property type="entry name" value="Winged helix-like DNA-binding domain superfamily/Winged helix DNA-binding domain"/>
    <property type="match status" value="1"/>
</dbReference>
<keyword evidence="3" id="KW-0804">Transcription</keyword>
<dbReference type="InterPro" id="IPR036388">
    <property type="entry name" value="WH-like_DNA-bd_sf"/>
</dbReference>
<dbReference type="AlphaFoldDB" id="A0A560W7P3"/>
<dbReference type="InterPro" id="IPR000524">
    <property type="entry name" value="Tscrpt_reg_HTH_GntR"/>
</dbReference>
<proteinExistence type="predicted"/>
<dbReference type="InterPro" id="IPR008920">
    <property type="entry name" value="TF_FadR/GntR_C"/>
</dbReference>
<dbReference type="SUPFAM" id="SSF46785">
    <property type="entry name" value="Winged helix' DNA-binding domain"/>
    <property type="match status" value="1"/>
</dbReference>
<dbReference type="EMBL" id="VIUW01000004">
    <property type="protein sequence ID" value="TWD13628.1"/>
    <property type="molecule type" value="Genomic_DNA"/>
</dbReference>
<reference evidence="5 6" key="1">
    <citation type="submission" date="2019-06" db="EMBL/GenBank/DDBJ databases">
        <title>Sequencing the genomes of 1000 actinobacteria strains.</title>
        <authorList>
            <person name="Klenk H.-P."/>
        </authorList>
    </citation>
    <scope>NUCLEOTIDE SEQUENCE [LARGE SCALE GENOMIC DNA]</scope>
    <source>
        <strain evidence="5 6">DSM 18935</strain>
    </source>
</reference>
<organism evidence="5 6">
    <name type="scientific">Marihabitans asiaticum</name>
    <dbReference type="NCBI Taxonomy" id="415218"/>
    <lineage>
        <taxon>Bacteria</taxon>
        <taxon>Bacillati</taxon>
        <taxon>Actinomycetota</taxon>
        <taxon>Actinomycetes</taxon>
        <taxon>Micrococcales</taxon>
        <taxon>Intrasporangiaceae</taxon>
        <taxon>Marihabitans</taxon>
    </lineage>
</organism>
<dbReference type="PANTHER" id="PTHR43537:SF24">
    <property type="entry name" value="GLUCONATE OPERON TRANSCRIPTIONAL REPRESSOR"/>
    <property type="match status" value="1"/>
</dbReference>
<name>A0A560W7P3_9MICO</name>
<feature type="domain" description="HTH gntR-type" evidence="4">
    <location>
        <begin position="13"/>
        <end position="80"/>
    </location>
</feature>
<dbReference type="GO" id="GO:0003700">
    <property type="term" value="F:DNA-binding transcription factor activity"/>
    <property type="evidence" value="ECO:0007669"/>
    <property type="project" value="InterPro"/>
</dbReference>
<dbReference type="InterPro" id="IPR011711">
    <property type="entry name" value="GntR_C"/>
</dbReference>
<keyword evidence="1" id="KW-0805">Transcription regulation</keyword>
<dbReference type="SMART" id="SM00345">
    <property type="entry name" value="HTH_GNTR"/>
    <property type="match status" value="1"/>
</dbReference>
<gene>
    <name evidence="5" type="ORF">FB557_2255</name>
</gene>
<dbReference type="InterPro" id="IPR036390">
    <property type="entry name" value="WH_DNA-bd_sf"/>
</dbReference>
<dbReference type="Pfam" id="PF00392">
    <property type="entry name" value="GntR"/>
    <property type="match status" value="1"/>
</dbReference>
<dbReference type="GO" id="GO:0003677">
    <property type="term" value="F:DNA binding"/>
    <property type="evidence" value="ECO:0007669"/>
    <property type="project" value="UniProtKB-KW"/>
</dbReference>
<dbReference type="PANTHER" id="PTHR43537">
    <property type="entry name" value="TRANSCRIPTIONAL REGULATOR, GNTR FAMILY"/>
    <property type="match status" value="1"/>
</dbReference>
<evidence type="ECO:0000256" key="3">
    <source>
        <dbReference type="ARBA" id="ARBA00023163"/>
    </source>
</evidence>
<comment type="caution">
    <text evidence="5">The sequence shown here is derived from an EMBL/GenBank/DDBJ whole genome shotgun (WGS) entry which is preliminary data.</text>
</comment>
<dbReference type="CDD" id="cd07377">
    <property type="entry name" value="WHTH_GntR"/>
    <property type="match status" value="1"/>
</dbReference>
<dbReference type="Pfam" id="PF07729">
    <property type="entry name" value="FCD"/>
    <property type="match status" value="1"/>
</dbReference>
<dbReference type="Proteomes" id="UP000315628">
    <property type="component" value="Unassembled WGS sequence"/>
</dbReference>
<evidence type="ECO:0000259" key="4">
    <source>
        <dbReference type="PROSITE" id="PS50949"/>
    </source>
</evidence>
<keyword evidence="6" id="KW-1185">Reference proteome</keyword>
<evidence type="ECO:0000256" key="1">
    <source>
        <dbReference type="ARBA" id="ARBA00023015"/>
    </source>
</evidence>
<keyword evidence="2 5" id="KW-0238">DNA-binding</keyword>
<sequence length="225" mass="23876">MPIPSTVAGVPRSLLRDEVFTRLRDAITDGSLTPGEQLRDLDLAQQLGVSRTPVREALLRLAEVGLVIARPGSSTTVSPLEVKAVQDARDVVAAMHETAVRVAVDRLTEADLAEMSEANARFEAALRDGDLEAALAADDDLHAVPVRAANNDAVAAVLDQYSPVLRRAERLRFSTLTGGGSVARHAELIKLCRSGDSYGAAANAFDTFHSLPAARGTTDPSVNED</sequence>
<protein>
    <submittedName>
        <fullName evidence="5">DNA-binding GntR family transcriptional regulator</fullName>
    </submittedName>
</protein>
<evidence type="ECO:0000313" key="6">
    <source>
        <dbReference type="Proteomes" id="UP000315628"/>
    </source>
</evidence>